<sequence>MPKTAIFLAGFFLIIFLLQENSYGFTEGFDAPPLQNFDVELSSNIISLDIPDLEYAEKRYLVFGEGSLSDVYTATKNLAHGIDTDHGFFSVGIFNENQASSLKSKGYNVIEDIPLDFHSKYLSTNAITKISKFSNIAESEHVHDLYNITGKGVTVAVVDTGVDFSNPDITDSLARDEFYRPIMFDADGQGLVITNSTFHANVDKYGLLQNYTKKMTLPENATSTVYWTEDGVFLDVLQGGNKTKISVYNSFYPFQGTAPVLSGTINGDYKIGKDRKDYITSKSGIYHLGFALSAHIGKLQVIPVLVTDSNEPGVYDTITPDLSTSWIDFTAPNIANVQPVFDFDFTDEDPITIGSGNELLLYDSDDDGINDYSAGTVGASVVDINGIFSARAEIDDK</sequence>
<gene>
    <name evidence="2" type="ORF">METZ01_LOCUS112648</name>
</gene>
<dbReference type="EMBL" id="UINC01013931">
    <property type="protein sequence ID" value="SVA59794.1"/>
    <property type="molecule type" value="Genomic_DNA"/>
</dbReference>
<accession>A0A381X4X2</accession>
<proteinExistence type="predicted"/>
<name>A0A381X4X2_9ZZZZ</name>
<keyword evidence="1" id="KW-0378">Hydrolase</keyword>
<reference evidence="2" key="1">
    <citation type="submission" date="2018-05" db="EMBL/GenBank/DDBJ databases">
        <authorList>
            <person name="Lanie J.A."/>
            <person name="Ng W.-L."/>
            <person name="Kazmierczak K.M."/>
            <person name="Andrzejewski T.M."/>
            <person name="Davidsen T.M."/>
            <person name="Wayne K.J."/>
            <person name="Tettelin H."/>
            <person name="Glass J.I."/>
            <person name="Rusch D."/>
            <person name="Podicherti R."/>
            <person name="Tsui H.-C.T."/>
            <person name="Winkler M.E."/>
        </authorList>
    </citation>
    <scope>NUCLEOTIDE SEQUENCE</scope>
</reference>
<dbReference type="InterPro" id="IPR036852">
    <property type="entry name" value="Peptidase_S8/S53_dom_sf"/>
</dbReference>
<dbReference type="InterPro" id="IPR023827">
    <property type="entry name" value="Peptidase_S8_Asp-AS"/>
</dbReference>
<evidence type="ECO:0000313" key="2">
    <source>
        <dbReference type="EMBL" id="SVA59794.1"/>
    </source>
</evidence>
<dbReference type="GO" id="GO:0004252">
    <property type="term" value="F:serine-type endopeptidase activity"/>
    <property type="evidence" value="ECO:0007669"/>
    <property type="project" value="InterPro"/>
</dbReference>
<dbReference type="AlphaFoldDB" id="A0A381X4X2"/>
<dbReference type="PROSITE" id="PS00136">
    <property type="entry name" value="SUBTILASE_ASP"/>
    <property type="match status" value="1"/>
</dbReference>
<dbReference type="PRINTS" id="PR00723">
    <property type="entry name" value="SUBTILISIN"/>
</dbReference>
<evidence type="ECO:0008006" key="3">
    <source>
        <dbReference type="Google" id="ProtNLM"/>
    </source>
</evidence>
<dbReference type="SUPFAM" id="SSF52743">
    <property type="entry name" value="Subtilisin-like"/>
    <property type="match status" value="2"/>
</dbReference>
<feature type="non-terminal residue" evidence="2">
    <location>
        <position position="397"/>
    </location>
</feature>
<dbReference type="Gene3D" id="3.40.50.200">
    <property type="entry name" value="Peptidase S8/S53 domain"/>
    <property type="match status" value="1"/>
</dbReference>
<organism evidence="2">
    <name type="scientific">marine metagenome</name>
    <dbReference type="NCBI Taxonomy" id="408172"/>
    <lineage>
        <taxon>unclassified sequences</taxon>
        <taxon>metagenomes</taxon>
        <taxon>ecological metagenomes</taxon>
    </lineage>
</organism>
<protein>
    <recommendedName>
        <fullName evidence="3">Peptidase S8/S53 domain-containing protein</fullName>
    </recommendedName>
</protein>
<dbReference type="GO" id="GO:0006508">
    <property type="term" value="P:proteolysis"/>
    <property type="evidence" value="ECO:0007669"/>
    <property type="project" value="InterPro"/>
</dbReference>
<dbReference type="InterPro" id="IPR015500">
    <property type="entry name" value="Peptidase_S8_subtilisin-rel"/>
</dbReference>
<evidence type="ECO:0000256" key="1">
    <source>
        <dbReference type="ARBA" id="ARBA00022801"/>
    </source>
</evidence>